<name>A0A1B1MYQ3_9BACL</name>
<evidence type="ECO:0000256" key="3">
    <source>
        <dbReference type="ARBA" id="ARBA00022833"/>
    </source>
</evidence>
<evidence type="ECO:0000313" key="8">
    <source>
        <dbReference type="Proteomes" id="UP000092573"/>
    </source>
</evidence>
<dbReference type="SUPFAM" id="SSF109635">
    <property type="entry name" value="DnaK suppressor protein DksA, alpha-hairpin domain"/>
    <property type="match status" value="1"/>
</dbReference>
<dbReference type="AlphaFoldDB" id="A0A1B1MYQ3"/>
<protein>
    <submittedName>
        <fullName evidence="7">Conjugal transfer protein TraR</fullName>
    </submittedName>
</protein>
<feature type="compositionally biased region" description="Basic and acidic residues" evidence="5">
    <location>
        <begin position="52"/>
        <end position="62"/>
    </location>
</feature>
<evidence type="ECO:0000313" key="7">
    <source>
        <dbReference type="EMBL" id="ANS74305.1"/>
    </source>
</evidence>
<keyword evidence="1" id="KW-0479">Metal-binding</keyword>
<dbReference type="PROSITE" id="PS51128">
    <property type="entry name" value="ZF_DKSA_2"/>
    <property type="match status" value="1"/>
</dbReference>
<dbReference type="Pfam" id="PF01258">
    <property type="entry name" value="zf-dskA_traR"/>
    <property type="match status" value="1"/>
</dbReference>
<dbReference type="InterPro" id="IPR037187">
    <property type="entry name" value="DnaK_N"/>
</dbReference>
<keyword evidence="2" id="KW-0863">Zinc-finger</keyword>
<keyword evidence="3" id="KW-0862">Zinc</keyword>
<dbReference type="EMBL" id="CP014167">
    <property type="protein sequence ID" value="ANS74305.1"/>
    <property type="molecule type" value="Genomic_DNA"/>
</dbReference>
<feature type="domain" description="Zinc finger DksA/TraR C4-type" evidence="6">
    <location>
        <begin position="97"/>
        <end position="118"/>
    </location>
</feature>
<keyword evidence="8" id="KW-1185">Reference proteome</keyword>
<evidence type="ECO:0000256" key="4">
    <source>
        <dbReference type="PROSITE-ProRule" id="PRU00510"/>
    </source>
</evidence>
<feature type="compositionally biased region" description="Polar residues" evidence="5">
    <location>
        <begin position="40"/>
        <end position="50"/>
    </location>
</feature>
<dbReference type="PANTHER" id="PTHR33823">
    <property type="entry name" value="RNA POLYMERASE-BINDING TRANSCRIPTION FACTOR DKSA-RELATED"/>
    <property type="match status" value="1"/>
</dbReference>
<dbReference type="Gene3D" id="1.20.120.910">
    <property type="entry name" value="DksA, coiled-coil domain"/>
    <property type="match status" value="1"/>
</dbReference>
<dbReference type="KEGG" id="pyg:AWM70_06670"/>
<dbReference type="GO" id="GO:0008270">
    <property type="term" value="F:zinc ion binding"/>
    <property type="evidence" value="ECO:0007669"/>
    <property type="project" value="UniProtKB-KW"/>
</dbReference>
<feature type="region of interest" description="Disordered" evidence="5">
    <location>
        <begin position="138"/>
        <end position="195"/>
    </location>
</feature>
<evidence type="ECO:0000256" key="2">
    <source>
        <dbReference type="ARBA" id="ARBA00022771"/>
    </source>
</evidence>
<dbReference type="InterPro" id="IPR000962">
    <property type="entry name" value="Znf_DskA_TraR"/>
</dbReference>
<accession>A0A1B1MYQ3</accession>
<organism evidence="7 8">
    <name type="scientific">Paenibacillus yonginensis</name>
    <dbReference type="NCBI Taxonomy" id="1462996"/>
    <lineage>
        <taxon>Bacteria</taxon>
        <taxon>Bacillati</taxon>
        <taxon>Bacillota</taxon>
        <taxon>Bacilli</taxon>
        <taxon>Bacillales</taxon>
        <taxon>Paenibacillaceae</taxon>
        <taxon>Paenibacillus</taxon>
    </lineage>
</organism>
<dbReference type="RefSeq" id="WP_068694896.1">
    <property type="nucleotide sequence ID" value="NZ_CP014167.1"/>
</dbReference>
<dbReference type="NCBIfam" id="TIGR02890">
    <property type="entry name" value="bacill_yteA"/>
    <property type="match status" value="1"/>
</dbReference>
<dbReference type="PANTHER" id="PTHR33823:SF4">
    <property type="entry name" value="GENERAL STRESS PROTEIN 16O"/>
    <property type="match status" value="1"/>
</dbReference>
<evidence type="ECO:0000256" key="1">
    <source>
        <dbReference type="ARBA" id="ARBA00022723"/>
    </source>
</evidence>
<evidence type="ECO:0000259" key="6">
    <source>
        <dbReference type="Pfam" id="PF01258"/>
    </source>
</evidence>
<reference evidence="7 8" key="1">
    <citation type="submission" date="2016-01" db="EMBL/GenBank/DDBJ databases">
        <title>Complete Genome Sequence of Paenibacillus yonginensis DCY84, a novel Plant Growth-Promoting Bacteria with Elicitation of Induced Systemic Resistance.</title>
        <authorList>
            <person name="Kim Y.J."/>
            <person name="Yang D.C."/>
            <person name="Sukweenadhi J."/>
        </authorList>
    </citation>
    <scope>NUCLEOTIDE SEQUENCE [LARGE SCALE GENOMIC DNA]</scope>
    <source>
        <strain evidence="7 8">DCY84</strain>
    </source>
</reference>
<gene>
    <name evidence="7" type="ORF">AWM70_06670</name>
</gene>
<feature type="region of interest" description="Disordered" evidence="5">
    <location>
        <begin position="26"/>
        <end position="62"/>
    </location>
</feature>
<sequence>MKHLTPSQLDKLKHILLEMKEDLENHFKEDGGPGLDESLRMSTGDLSTADNHPADEGTETFERSRDLAVDENLQQQLDQVNEALQRMETGEYGIDVTTGEPIPYERLEALPYTTYSVENSPQQQVPDTRPIEEEVMTLPPTGAGEHRQQNAGRFDDASAWKTVESYGNSDSPAMSAKRNVDSYEDMASDTTPDED</sequence>
<proteinExistence type="predicted"/>
<feature type="compositionally biased region" description="Acidic residues" evidence="5">
    <location>
        <begin position="182"/>
        <end position="195"/>
    </location>
</feature>
<feature type="compositionally biased region" description="Basic and acidic residues" evidence="5">
    <location>
        <begin position="144"/>
        <end position="158"/>
    </location>
</feature>
<feature type="zinc finger region" description="dksA C4-type" evidence="4">
    <location>
        <begin position="95"/>
        <end position="119"/>
    </location>
</feature>
<dbReference type="Proteomes" id="UP000092573">
    <property type="component" value="Chromosome"/>
</dbReference>
<evidence type="ECO:0000256" key="5">
    <source>
        <dbReference type="SAM" id="MobiDB-lite"/>
    </source>
</evidence>
<dbReference type="InterPro" id="IPR014240">
    <property type="entry name" value="YteA"/>
</dbReference>
<dbReference type="STRING" id="1462996.AWM70_06670"/>
<dbReference type="OrthoDB" id="9811543at2"/>